<evidence type="ECO:0000313" key="4">
    <source>
        <dbReference type="Proteomes" id="UP000645828"/>
    </source>
</evidence>
<evidence type="ECO:0000256" key="1">
    <source>
        <dbReference type="SAM" id="SignalP"/>
    </source>
</evidence>
<feature type="signal peptide" evidence="1">
    <location>
        <begin position="1"/>
        <end position="21"/>
    </location>
</feature>
<comment type="caution">
    <text evidence="3">The sequence shown here is derived from an EMBL/GenBank/DDBJ whole genome shotgun (WGS) entry which is preliminary data.</text>
</comment>
<keyword evidence="1" id="KW-0732">Signal</keyword>
<protein>
    <submittedName>
        <fullName evidence="3">(raccoon dog) hypothetical protein</fullName>
    </submittedName>
</protein>
<feature type="chain" id="PRO_5032781436" evidence="1">
    <location>
        <begin position="22"/>
        <end position="122"/>
    </location>
</feature>
<gene>
    <name evidence="3" type="ORF">NYPRO_LOCUS2101</name>
</gene>
<dbReference type="InterPro" id="IPR008197">
    <property type="entry name" value="WAP_dom"/>
</dbReference>
<accession>A0A811XXS4</accession>
<dbReference type="GO" id="GO:0030414">
    <property type="term" value="F:peptidase inhibitor activity"/>
    <property type="evidence" value="ECO:0007669"/>
    <property type="project" value="InterPro"/>
</dbReference>
<proteinExistence type="predicted"/>
<evidence type="ECO:0000259" key="2">
    <source>
        <dbReference type="Pfam" id="PF00095"/>
    </source>
</evidence>
<dbReference type="Proteomes" id="UP000645828">
    <property type="component" value="Unassembled WGS sequence"/>
</dbReference>
<sequence>MKWLFLQLVTLYCLVIMPVTGKMKERVEIVTSSPIYIIRTPQLLHCPNMPNYYDCKKQCNFYSDCDIGSECCLSVCGKICMKMPEPETLSDSNHPSTTVVSTVVPLNFTEMFQRHHHHHNTT</sequence>
<organism evidence="3 4">
    <name type="scientific">Nyctereutes procyonoides</name>
    <name type="common">Raccoon dog</name>
    <name type="synonym">Canis procyonoides</name>
    <dbReference type="NCBI Taxonomy" id="34880"/>
    <lineage>
        <taxon>Eukaryota</taxon>
        <taxon>Metazoa</taxon>
        <taxon>Chordata</taxon>
        <taxon>Craniata</taxon>
        <taxon>Vertebrata</taxon>
        <taxon>Euteleostomi</taxon>
        <taxon>Mammalia</taxon>
        <taxon>Eutheria</taxon>
        <taxon>Laurasiatheria</taxon>
        <taxon>Carnivora</taxon>
        <taxon>Caniformia</taxon>
        <taxon>Canidae</taxon>
        <taxon>Nyctereutes</taxon>
    </lineage>
</organism>
<evidence type="ECO:0000313" key="3">
    <source>
        <dbReference type="EMBL" id="CAD7669307.1"/>
    </source>
</evidence>
<reference evidence="3" key="1">
    <citation type="submission" date="2020-12" db="EMBL/GenBank/DDBJ databases">
        <authorList>
            <consortium name="Molecular Ecology Group"/>
        </authorList>
    </citation>
    <scope>NUCLEOTIDE SEQUENCE</scope>
    <source>
        <strain evidence="3">TBG_1078</strain>
    </source>
</reference>
<keyword evidence="4" id="KW-1185">Reference proteome</keyword>
<feature type="domain" description="WAP" evidence="2">
    <location>
        <begin position="45"/>
        <end position="82"/>
    </location>
</feature>
<dbReference type="EMBL" id="CAJHUB010000653">
    <property type="protein sequence ID" value="CAD7669307.1"/>
    <property type="molecule type" value="Genomic_DNA"/>
</dbReference>
<dbReference type="GO" id="GO:0005576">
    <property type="term" value="C:extracellular region"/>
    <property type="evidence" value="ECO:0007669"/>
    <property type="project" value="InterPro"/>
</dbReference>
<dbReference type="AlphaFoldDB" id="A0A811XXS4"/>
<name>A0A811XXS4_NYCPR</name>
<dbReference type="Pfam" id="PF00095">
    <property type="entry name" value="WAP"/>
    <property type="match status" value="1"/>
</dbReference>